<accession>W7QJ89</accession>
<evidence type="ECO:0000259" key="2">
    <source>
        <dbReference type="Pfam" id="PF22150"/>
    </source>
</evidence>
<keyword evidence="1" id="KW-0812">Transmembrane</keyword>
<evidence type="ECO:0000313" key="4">
    <source>
        <dbReference type="Proteomes" id="UP000019276"/>
    </source>
</evidence>
<sequence>MRNVKGQSGFSLVELIVAMSVMAIGIVGAVATQATAKRSGVDASQRSLAVFFAHDMLERMRLNKTQLNAYQGTSYGTGSFSVSNQVNCSANNYCTPQQLALYDTFQWHLNLAGRTVINSEGSRVGGLLKPTGCVENNNGYITIVVSWLGRQATQDAADDGSTFEKNCGTVSDKRRQVTLTAHIY</sequence>
<dbReference type="NCBIfam" id="TIGR02523">
    <property type="entry name" value="type_IV_pilV"/>
    <property type="match status" value="1"/>
</dbReference>
<organism evidence="3 4">
    <name type="scientific">Catenovulum agarivorans DS-2</name>
    <dbReference type="NCBI Taxonomy" id="1328313"/>
    <lineage>
        <taxon>Bacteria</taxon>
        <taxon>Pseudomonadati</taxon>
        <taxon>Pseudomonadota</taxon>
        <taxon>Gammaproteobacteria</taxon>
        <taxon>Alteromonadales</taxon>
        <taxon>Alteromonadaceae</taxon>
        <taxon>Catenovulum</taxon>
    </lineage>
</organism>
<dbReference type="Pfam" id="PF22150">
    <property type="entry name" value="Tt1218-like"/>
    <property type="match status" value="1"/>
</dbReference>
<dbReference type="NCBIfam" id="TIGR02532">
    <property type="entry name" value="IV_pilin_GFxxxE"/>
    <property type="match status" value="1"/>
</dbReference>
<gene>
    <name evidence="3" type="ORF">DS2_14574</name>
</gene>
<feature type="domain" description="Type IV pilin Tt1218-like" evidence="2">
    <location>
        <begin position="31"/>
        <end position="104"/>
    </location>
</feature>
<keyword evidence="1" id="KW-1133">Transmembrane helix</keyword>
<dbReference type="RefSeq" id="WP_035015568.1">
    <property type="nucleotide sequence ID" value="NZ_ARZY01000031.1"/>
</dbReference>
<dbReference type="InterPro" id="IPR012902">
    <property type="entry name" value="N_methyl_site"/>
</dbReference>
<evidence type="ECO:0000256" key="1">
    <source>
        <dbReference type="SAM" id="Phobius"/>
    </source>
</evidence>
<dbReference type="EMBL" id="ARZY01000031">
    <property type="protein sequence ID" value="EWH09007.1"/>
    <property type="molecule type" value="Genomic_DNA"/>
</dbReference>
<dbReference type="OrthoDB" id="5741561at2"/>
<name>W7QJ89_9ALTE</name>
<dbReference type="PROSITE" id="PS00409">
    <property type="entry name" value="PROKAR_NTER_METHYL"/>
    <property type="match status" value="1"/>
</dbReference>
<dbReference type="InterPro" id="IPR013362">
    <property type="entry name" value="Pilus_4_PilV"/>
</dbReference>
<reference evidence="3 4" key="1">
    <citation type="journal article" date="2014" name="Genome Announc.">
        <title>Draft Genome Sequence of the Agar-Degrading Bacterium Catenovulum sp. Strain DS-2, Isolated from Intestines of Haliotis diversicolor.</title>
        <authorList>
            <person name="Shan D."/>
            <person name="Li X."/>
            <person name="Gu Z."/>
            <person name="Wei G."/>
            <person name="Gao Z."/>
            <person name="Shao Z."/>
        </authorList>
    </citation>
    <scope>NUCLEOTIDE SEQUENCE [LARGE SCALE GENOMIC DNA]</scope>
    <source>
        <strain evidence="3 4">DS-2</strain>
    </source>
</reference>
<keyword evidence="4" id="KW-1185">Reference proteome</keyword>
<dbReference type="InterPro" id="IPR054402">
    <property type="entry name" value="Tt1218-like_dom"/>
</dbReference>
<keyword evidence="1" id="KW-0472">Membrane</keyword>
<feature type="transmembrane region" description="Helical" evidence="1">
    <location>
        <begin position="12"/>
        <end position="31"/>
    </location>
</feature>
<comment type="caution">
    <text evidence="3">The sequence shown here is derived from an EMBL/GenBank/DDBJ whole genome shotgun (WGS) entry which is preliminary data.</text>
</comment>
<dbReference type="STRING" id="1328313.DS2_14574"/>
<dbReference type="Pfam" id="PF07963">
    <property type="entry name" value="N_methyl"/>
    <property type="match status" value="1"/>
</dbReference>
<proteinExistence type="predicted"/>
<dbReference type="AlphaFoldDB" id="W7QJ89"/>
<dbReference type="eggNOG" id="COG4967">
    <property type="taxonomic scope" value="Bacteria"/>
</dbReference>
<protein>
    <submittedName>
        <fullName evidence="3">Type IV pilus modification protein PilV</fullName>
    </submittedName>
</protein>
<dbReference type="Proteomes" id="UP000019276">
    <property type="component" value="Unassembled WGS sequence"/>
</dbReference>
<evidence type="ECO:0000313" key="3">
    <source>
        <dbReference type="EMBL" id="EWH09007.1"/>
    </source>
</evidence>